<proteinExistence type="predicted"/>
<evidence type="ECO:0000259" key="7">
    <source>
        <dbReference type="Pfam" id="PF10035"/>
    </source>
</evidence>
<dbReference type="RefSeq" id="WP_160203217.1">
    <property type="nucleotide sequence ID" value="NZ_QXWK01000044.1"/>
</dbReference>
<evidence type="ECO:0000256" key="6">
    <source>
        <dbReference type="SAM" id="Phobius"/>
    </source>
</evidence>
<evidence type="ECO:0000256" key="4">
    <source>
        <dbReference type="ARBA" id="ARBA00022989"/>
    </source>
</evidence>
<dbReference type="GO" id="GO:0005886">
    <property type="term" value="C:plasma membrane"/>
    <property type="evidence" value="ECO:0007669"/>
    <property type="project" value="UniProtKB-SubCell"/>
</dbReference>
<keyword evidence="4 6" id="KW-1133">Transmembrane helix</keyword>
<accession>A0A845QMS0</accession>
<evidence type="ECO:0000313" key="8">
    <source>
        <dbReference type="EMBL" id="NBH62936.1"/>
    </source>
</evidence>
<dbReference type="PIRSF" id="PIRSF006483">
    <property type="entry name" value="Membrane_protein_YitT"/>
    <property type="match status" value="1"/>
</dbReference>
<dbReference type="Proteomes" id="UP000446866">
    <property type="component" value="Unassembled WGS sequence"/>
</dbReference>
<dbReference type="InterPro" id="IPR015867">
    <property type="entry name" value="N-reg_PII/ATP_PRibTrfase_C"/>
</dbReference>
<dbReference type="AlphaFoldDB" id="A0A845QMS0"/>
<dbReference type="InterPro" id="IPR019264">
    <property type="entry name" value="DUF2179"/>
</dbReference>
<feature type="transmembrane region" description="Helical" evidence="6">
    <location>
        <begin position="57"/>
        <end position="76"/>
    </location>
</feature>
<feature type="domain" description="DUF2179" evidence="7">
    <location>
        <begin position="226"/>
        <end position="280"/>
    </location>
</feature>
<evidence type="ECO:0000256" key="3">
    <source>
        <dbReference type="ARBA" id="ARBA00022692"/>
    </source>
</evidence>
<protein>
    <submittedName>
        <fullName evidence="8">YitT family protein</fullName>
    </submittedName>
</protein>
<feature type="transmembrane region" description="Helical" evidence="6">
    <location>
        <begin position="109"/>
        <end position="133"/>
    </location>
</feature>
<keyword evidence="3 6" id="KW-0812">Transmembrane</keyword>
<feature type="transmembrane region" description="Helical" evidence="6">
    <location>
        <begin position="12"/>
        <end position="31"/>
    </location>
</feature>
<evidence type="ECO:0000256" key="1">
    <source>
        <dbReference type="ARBA" id="ARBA00004651"/>
    </source>
</evidence>
<gene>
    <name evidence="8" type="ORF">D0435_14940</name>
</gene>
<feature type="transmembrane region" description="Helical" evidence="6">
    <location>
        <begin position="83"/>
        <end position="103"/>
    </location>
</feature>
<dbReference type="EMBL" id="QXWK01000044">
    <property type="protein sequence ID" value="NBH62936.1"/>
    <property type="molecule type" value="Genomic_DNA"/>
</dbReference>
<evidence type="ECO:0000313" key="9">
    <source>
        <dbReference type="Proteomes" id="UP000446866"/>
    </source>
</evidence>
<evidence type="ECO:0000256" key="2">
    <source>
        <dbReference type="ARBA" id="ARBA00022475"/>
    </source>
</evidence>
<dbReference type="PANTHER" id="PTHR33545:SF5">
    <property type="entry name" value="UPF0750 MEMBRANE PROTEIN YITT"/>
    <property type="match status" value="1"/>
</dbReference>
<reference evidence="8 9" key="1">
    <citation type="submission" date="2018-08" db="EMBL/GenBank/DDBJ databases">
        <title>Murine metabolic-syndrome-specific gut microbial biobank.</title>
        <authorList>
            <person name="Liu C."/>
        </authorList>
    </citation>
    <scope>NUCLEOTIDE SEQUENCE [LARGE SCALE GENOMIC DNA]</scope>
    <source>
        <strain evidence="8 9">28</strain>
    </source>
</reference>
<sequence>MKETVKEKLINFIFLLIACAVGAFATTAVMIPNGLTSGGLTGLVRILQNYVDINFSLAYYAGAFLILIVVLVTLGLQEAKKVLAVTILYPAVMFVMELFDFQLLEEKDIILAAIFCGVFSGVCNGIVFWRGYAFCGTESIATILKKKLMPQVDLSKILLALDAAIIIISAFIFGRNIALYALVTQFIASKMVDFIMYGFETKIVQVNILTTKPDETIAFVMRDLNRGVSSRTAVGEFTGQSKKELVVLCSPRESMILKRFLASVDPAAFVTVLHVDTVWGSGKGFTEINKD</sequence>
<comment type="subcellular location">
    <subcellularLocation>
        <location evidence="1">Cell membrane</location>
        <topology evidence="1">Multi-pass membrane protein</topology>
    </subcellularLocation>
</comment>
<dbReference type="Pfam" id="PF02588">
    <property type="entry name" value="YitT_membrane"/>
    <property type="match status" value="1"/>
</dbReference>
<name>A0A845QMS0_9FIRM</name>
<dbReference type="PROSITE" id="PS51257">
    <property type="entry name" value="PROKAR_LIPOPROTEIN"/>
    <property type="match status" value="1"/>
</dbReference>
<dbReference type="Pfam" id="PF10035">
    <property type="entry name" value="DUF2179"/>
    <property type="match status" value="1"/>
</dbReference>
<keyword evidence="2" id="KW-1003">Cell membrane</keyword>
<dbReference type="InterPro" id="IPR051461">
    <property type="entry name" value="UPF0750_membrane"/>
</dbReference>
<keyword evidence="9" id="KW-1185">Reference proteome</keyword>
<comment type="caution">
    <text evidence="8">The sequence shown here is derived from an EMBL/GenBank/DDBJ whole genome shotgun (WGS) entry which is preliminary data.</text>
</comment>
<evidence type="ECO:0000256" key="5">
    <source>
        <dbReference type="ARBA" id="ARBA00023136"/>
    </source>
</evidence>
<keyword evidence="5 6" id="KW-0472">Membrane</keyword>
<organism evidence="8 9">
    <name type="scientific">Anaerotruncus colihominis</name>
    <dbReference type="NCBI Taxonomy" id="169435"/>
    <lineage>
        <taxon>Bacteria</taxon>
        <taxon>Bacillati</taxon>
        <taxon>Bacillota</taxon>
        <taxon>Clostridia</taxon>
        <taxon>Eubacteriales</taxon>
        <taxon>Oscillospiraceae</taxon>
        <taxon>Anaerotruncus</taxon>
    </lineage>
</organism>
<dbReference type="InterPro" id="IPR003740">
    <property type="entry name" value="YitT"/>
</dbReference>
<dbReference type="PANTHER" id="PTHR33545">
    <property type="entry name" value="UPF0750 MEMBRANE PROTEIN YITT-RELATED"/>
    <property type="match status" value="1"/>
</dbReference>
<dbReference type="Gene3D" id="3.30.70.120">
    <property type="match status" value="1"/>
</dbReference>
<feature type="transmembrane region" description="Helical" evidence="6">
    <location>
        <begin position="154"/>
        <end position="173"/>
    </location>
</feature>